<evidence type="ECO:0000313" key="3">
    <source>
        <dbReference type="Proteomes" id="UP001571476"/>
    </source>
</evidence>
<reference evidence="2 3" key="1">
    <citation type="submission" date="2024-08" db="EMBL/GenBank/DDBJ databases">
        <title>Genome sequence of Streptomyces aureus CACIA-1.46HGO.</title>
        <authorList>
            <person name="Evangelista-Martinez Z."/>
        </authorList>
    </citation>
    <scope>NUCLEOTIDE SEQUENCE [LARGE SCALE GENOMIC DNA]</scope>
    <source>
        <strain evidence="2 3">CACIA-1.46HGO</strain>
    </source>
</reference>
<evidence type="ECO:0000256" key="1">
    <source>
        <dbReference type="SAM" id="Phobius"/>
    </source>
</evidence>
<dbReference type="EMBL" id="JBGOSP010000002">
    <property type="protein sequence ID" value="MFA3835272.1"/>
    <property type="molecule type" value="Genomic_DNA"/>
</dbReference>
<keyword evidence="1" id="KW-0812">Transmembrane</keyword>
<sequence>MPHSRSLPPDTAPGPSPARWLLRSTLHDPQCLPENLAAFAVRRFGPTAARSVAGIKKDHPDMDAAGLHALVIARGWRATVSEGAFVGGPFLIFVPVAFCAALLRQARTVLELAALKGGDPTADDRAAELLVLQGVHENVGQARDALAACHRKQAATGKRSALRRPAVLWYLTLRMARVLGLLTASEHTGWSHRLVQACRWLLLGLVVLVGIVAPLIWMPYMAMSYHQATTRLTDRATAFYFTDSAPVSRRRSHLDPSLIAGAARTLLSLLLPVVLVVVTLLTGVRIADSNWPVVGIVLFIASVAVGAVWHWRRRGRRKSGG</sequence>
<name>A0ABV4SA13_9ACTN</name>
<accession>A0ABV4SA13</accession>
<feature type="transmembrane region" description="Helical" evidence="1">
    <location>
        <begin position="258"/>
        <end position="281"/>
    </location>
</feature>
<keyword evidence="1" id="KW-0472">Membrane</keyword>
<organism evidence="2 3">
    <name type="scientific">Streptomyces aureus</name>
    <dbReference type="NCBI Taxonomy" id="193461"/>
    <lineage>
        <taxon>Bacteria</taxon>
        <taxon>Bacillati</taxon>
        <taxon>Actinomycetota</taxon>
        <taxon>Actinomycetes</taxon>
        <taxon>Kitasatosporales</taxon>
        <taxon>Streptomycetaceae</taxon>
        <taxon>Streptomyces</taxon>
    </lineage>
</organism>
<protein>
    <submittedName>
        <fullName evidence="2">Uncharacterized protein</fullName>
    </submittedName>
</protein>
<proteinExistence type="predicted"/>
<keyword evidence="1" id="KW-1133">Transmembrane helix</keyword>
<dbReference type="Proteomes" id="UP001571476">
    <property type="component" value="Unassembled WGS sequence"/>
</dbReference>
<keyword evidence="3" id="KW-1185">Reference proteome</keyword>
<evidence type="ECO:0000313" key="2">
    <source>
        <dbReference type="EMBL" id="MFA3835272.1"/>
    </source>
</evidence>
<feature type="transmembrane region" description="Helical" evidence="1">
    <location>
        <begin position="293"/>
        <end position="311"/>
    </location>
</feature>
<feature type="transmembrane region" description="Helical" evidence="1">
    <location>
        <begin position="200"/>
        <end position="222"/>
    </location>
</feature>
<dbReference type="RefSeq" id="WP_372561302.1">
    <property type="nucleotide sequence ID" value="NZ_JBGOSP010000002.1"/>
</dbReference>
<feature type="transmembrane region" description="Helical" evidence="1">
    <location>
        <begin position="84"/>
        <end position="103"/>
    </location>
</feature>
<gene>
    <name evidence="2" type="ORF">ACEG43_03580</name>
</gene>
<comment type="caution">
    <text evidence="2">The sequence shown here is derived from an EMBL/GenBank/DDBJ whole genome shotgun (WGS) entry which is preliminary data.</text>
</comment>